<dbReference type="InterPro" id="IPR008258">
    <property type="entry name" value="Transglycosylase_SLT_dom_1"/>
</dbReference>
<dbReference type="Gene3D" id="3.10.350.10">
    <property type="entry name" value="LysM domain"/>
    <property type="match status" value="1"/>
</dbReference>
<organism evidence="3">
    <name type="scientific">Streptomyces sp. NBC_00180</name>
    <dbReference type="NCBI Taxonomy" id="2903632"/>
    <lineage>
        <taxon>Bacteria</taxon>
        <taxon>Bacillati</taxon>
        <taxon>Actinomycetota</taxon>
        <taxon>Actinomycetes</taxon>
        <taxon>Kitasatosporales</taxon>
        <taxon>Streptomycetaceae</taxon>
        <taxon>Streptomyces</taxon>
    </lineage>
</organism>
<dbReference type="AlphaFoldDB" id="A0AAU1HM67"/>
<dbReference type="InterPro" id="IPR018392">
    <property type="entry name" value="LysM"/>
</dbReference>
<protein>
    <submittedName>
        <fullName evidence="3">LysM peptidoglycan-binding domain-containing protein</fullName>
    </submittedName>
</protein>
<accession>A0AAU1HM67</accession>
<dbReference type="Pfam" id="PF01464">
    <property type="entry name" value="SLT"/>
    <property type="match status" value="1"/>
</dbReference>
<dbReference type="InterPro" id="IPR023346">
    <property type="entry name" value="Lysozyme-like_dom_sf"/>
</dbReference>
<dbReference type="PANTHER" id="PTHR34700:SF4">
    <property type="entry name" value="PHAGE-LIKE ELEMENT PBSX PROTEIN XKDP"/>
    <property type="match status" value="1"/>
</dbReference>
<dbReference type="PANTHER" id="PTHR34700">
    <property type="entry name" value="POTASSIUM BINDING PROTEIN KBP"/>
    <property type="match status" value="1"/>
</dbReference>
<evidence type="ECO:0000256" key="1">
    <source>
        <dbReference type="SAM" id="SignalP"/>
    </source>
</evidence>
<dbReference type="SUPFAM" id="SSF53955">
    <property type="entry name" value="Lysozyme-like"/>
    <property type="match status" value="1"/>
</dbReference>
<dbReference type="InterPro" id="IPR052196">
    <property type="entry name" value="Bact_Kbp"/>
</dbReference>
<dbReference type="Pfam" id="PF01476">
    <property type="entry name" value="LysM"/>
    <property type="match status" value="1"/>
</dbReference>
<dbReference type="EMBL" id="CP108140">
    <property type="protein sequence ID" value="WTP91930.1"/>
    <property type="molecule type" value="Genomic_DNA"/>
</dbReference>
<gene>
    <name evidence="3" type="ORF">OG477_00115</name>
    <name evidence="4" type="ORF">OG477_45230</name>
</gene>
<evidence type="ECO:0000313" key="3">
    <source>
        <dbReference type="EMBL" id="WTP83907.1"/>
    </source>
</evidence>
<dbReference type="SUPFAM" id="SSF54106">
    <property type="entry name" value="LysM domain"/>
    <property type="match status" value="1"/>
</dbReference>
<dbReference type="Gene3D" id="1.10.530.10">
    <property type="match status" value="1"/>
</dbReference>
<sequence length="237" mass="25278">MPGKGRHRRPKNSLINRRFAAVGTSGIAMALPVISATDAGAATASAPAVTQVNAAAKSALPAAQKGAVNHTVAAGETLHRIARMHELKGGWKQLYADNRTIVGDNPSLIRPGMKLVVSRYRAEGPAAGRIYPDNLDGWIRQSLDVMALHGIPGSYHGIHRNIMRESSGNRWAVNNWDSNARAGTPSKGLLQVIAPTFTAYHVPGTSWDPFDPVANITAACNYAADRYGSINNVYGAY</sequence>
<feature type="signal peptide" evidence="1">
    <location>
        <begin position="1"/>
        <end position="30"/>
    </location>
</feature>
<dbReference type="CDD" id="cd00118">
    <property type="entry name" value="LysM"/>
    <property type="match status" value="1"/>
</dbReference>
<proteinExistence type="predicted"/>
<feature type="chain" id="PRO_5043287072" evidence="1">
    <location>
        <begin position="31"/>
        <end position="237"/>
    </location>
</feature>
<dbReference type="PROSITE" id="PS51782">
    <property type="entry name" value="LYSM"/>
    <property type="match status" value="1"/>
</dbReference>
<dbReference type="InterPro" id="IPR036779">
    <property type="entry name" value="LysM_dom_sf"/>
</dbReference>
<reference evidence="3" key="1">
    <citation type="submission" date="2022-10" db="EMBL/GenBank/DDBJ databases">
        <title>The complete genomes of actinobacterial strains from the NBC collection.</title>
        <authorList>
            <person name="Joergensen T.S."/>
            <person name="Alvarez Arevalo M."/>
            <person name="Sterndorff E.B."/>
            <person name="Faurdal D."/>
            <person name="Vuksanovic O."/>
            <person name="Mourched A.-S."/>
            <person name="Charusanti P."/>
            <person name="Shaw S."/>
            <person name="Blin K."/>
            <person name="Weber T."/>
        </authorList>
    </citation>
    <scope>NUCLEOTIDE SEQUENCE</scope>
    <source>
        <strain evidence="3">NBC 00180</strain>
    </source>
</reference>
<evidence type="ECO:0000313" key="4">
    <source>
        <dbReference type="EMBL" id="WTP91930.1"/>
    </source>
</evidence>
<dbReference type="EMBL" id="CP108140">
    <property type="protein sequence ID" value="WTP83907.1"/>
    <property type="molecule type" value="Genomic_DNA"/>
</dbReference>
<evidence type="ECO:0000259" key="2">
    <source>
        <dbReference type="PROSITE" id="PS51782"/>
    </source>
</evidence>
<keyword evidence="1" id="KW-0732">Signal</keyword>
<name>A0AAU1HM67_9ACTN</name>
<feature type="domain" description="LysM" evidence="2">
    <location>
        <begin position="68"/>
        <end position="117"/>
    </location>
</feature>